<reference evidence="2" key="1">
    <citation type="journal article" date="2019" name="Sci. Rep.">
        <title>Draft genome of Tanacetum cinerariifolium, the natural source of mosquito coil.</title>
        <authorList>
            <person name="Yamashiro T."/>
            <person name="Shiraishi A."/>
            <person name="Satake H."/>
            <person name="Nakayama K."/>
        </authorList>
    </citation>
    <scope>NUCLEOTIDE SEQUENCE</scope>
</reference>
<protein>
    <submittedName>
        <fullName evidence="2">Ribonuclease H-like domain-containing protein</fullName>
    </submittedName>
</protein>
<sequence>MNYLEEQTDEEAMINSIKIGDQPLPRVTQVSIAGTSSTEQPLLKDKSMWSDQEKRIQKIDQRDLRAENESRIKTLETDHANEAYAPTTAEQRLARKNELKARGTLLKALPDKHQLKFNIHKDAKSLMEAIKKRLGGNMKTKKVQKTFLKQQYKNFTGSNSESVDQIHDRLQKLISQLEILVSAVASVSAASTKVPVSALSNVDTLSDAVIYSFFANEEPTNHALMAFTSSSSSSFDNEVASCSKACTKAYATLQSHYDKLTNDLRNSQFDVLSYKTGLESVEARLVVYQQNESVFEEDIKVLKLDVMLKDNALVDLRKKFEKAGQERDDAEFISFDSDVSMPSSPVHDRYQSREGYHVVPLLYIGTFMPPKPDLVFHDAPTVNETVPIALHVEPSSTKPNKDLSQTNRPSAPIIEDWVSDSEDEYEVEHLAPADNHRKAISKPRGKRKARFACKSMTHLIKDCDYYEKKMVQKPVRNYAMREKHHHYVRMTHPNPHRHVVPTIVLTRSRLVPLTAARPVNTDVSQTNVTRPRPAKTVNAIKGVKGNWVWKPKCLVLDHVSRNTSASMTLKHFDYTDALGRSNGCSRHMTWNISYLSNFEAINGGYVALGGNLKGGKIIGKGKIKIGKLDFDDVYFVKELKFKLFSVSQMCDKKNSVLFTNTECIILFSDFKLPDESHVLIRVPRENNMYNVDLKNIIPSGNLTCLFAKATLDESNIWHRRLGHISSKAFFKSSMM</sequence>
<gene>
    <name evidence="2" type="ORF">Tci_002246</name>
</gene>
<feature type="domain" description="Retrovirus-related Pol polyprotein from transposon TNT 1-94-like beta-barrel" evidence="1">
    <location>
        <begin position="582"/>
        <end position="652"/>
    </location>
</feature>
<accession>A0A6L2IZZ1</accession>
<evidence type="ECO:0000313" key="2">
    <source>
        <dbReference type="EMBL" id="GEU30268.1"/>
    </source>
</evidence>
<evidence type="ECO:0000259" key="1">
    <source>
        <dbReference type="Pfam" id="PF22936"/>
    </source>
</evidence>
<dbReference type="AlphaFoldDB" id="A0A6L2IZZ1"/>
<organism evidence="2">
    <name type="scientific">Tanacetum cinerariifolium</name>
    <name type="common">Dalmatian daisy</name>
    <name type="synonym">Chrysanthemum cinerariifolium</name>
    <dbReference type="NCBI Taxonomy" id="118510"/>
    <lineage>
        <taxon>Eukaryota</taxon>
        <taxon>Viridiplantae</taxon>
        <taxon>Streptophyta</taxon>
        <taxon>Embryophyta</taxon>
        <taxon>Tracheophyta</taxon>
        <taxon>Spermatophyta</taxon>
        <taxon>Magnoliopsida</taxon>
        <taxon>eudicotyledons</taxon>
        <taxon>Gunneridae</taxon>
        <taxon>Pentapetalae</taxon>
        <taxon>asterids</taxon>
        <taxon>campanulids</taxon>
        <taxon>Asterales</taxon>
        <taxon>Asteraceae</taxon>
        <taxon>Asteroideae</taxon>
        <taxon>Anthemideae</taxon>
        <taxon>Anthemidinae</taxon>
        <taxon>Tanacetum</taxon>
    </lineage>
</organism>
<comment type="caution">
    <text evidence="2">The sequence shown here is derived from an EMBL/GenBank/DDBJ whole genome shotgun (WGS) entry which is preliminary data.</text>
</comment>
<dbReference type="InterPro" id="IPR054722">
    <property type="entry name" value="PolX-like_BBD"/>
</dbReference>
<dbReference type="Pfam" id="PF22936">
    <property type="entry name" value="Pol_BBD"/>
    <property type="match status" value="1"/>
</dbReference>
<proteinExistence type="predicted"/>
<dbReference type="EMBL" id="BKCJ010000143">
    <property type="protein sequence ID" value="GEU30268.1"/>
    <property type="molecule type" value="Genomic_DNA"/>
</dbReference>
<name>A0A6L2IZZ1_TANCI</name>
<dbReference type="Pfam" id="PF14223">
    <property type="entry name" value="Retrotran_gag_2"/>
    <property type="match status" value="1"/>
</dbReference>